<dbReference type="VEuPathDB" id="AmoebaDB:EHI8A_126200"/>
<reference evidence="2 3" key="1">
    <citation type="submission" date="2013-01" db="EMBL/GenBank/DDBJ databases">
        <authorList>
            <person name="Hannick L."/>
            <person name="Zafar N."/>
            <person name="Lorenzi H."/>
            <person name="Ali I.A."/>
            <person name="Petri W.P."/>
            <person name="Caler E."/>
        </authorList>
    </citation>
    <scope>NUCLEOTIDE SEQUENCE [LARGE SCALE GENOMIC DNA]</scope>
    <source>
        <strain evidence="3">HM3:IMSS-B</strain>
    </source>
</reference>
<evidence type="ECO:0000313" key="2">
    <source>
        <dbReference type="EMBL" id="EMH76398.1"/>
    </source>
</evidence>
<evidence type="ECO:0000256" key="1">
    <source>
        <dbReference type="SAM" id="MobiDB-lite"/>
    </source>
</evidence>
<feature type="region of interest" description="Disordered" evidence="1">
    <location>
        <begin position="340"/>
        <end position="366"/>
    </location>
</feature>
<evidence type="ECO:0000313" key="3">
    <source>
        <dbReference type="Proteomes" id="UP000030781"/>
    </source>
</evidence>
<feature type="compositionally biased region" description="Basic and acidic residues" evidence="1">
    <location>
        <begin position="340"/>
        <end position="350"/>
    </location>
</feature>
<gene>
    <name evidence="2" type="ORF">EHI8A_126200</name>
</gene>
<dbReference type="EMBL" id="KB610343">
    <property type="protein sequence ID" value="EMH76398.1"/>
    <property type="molecule type" value="Genomic_DNA"/>
</dbReference>
<proteinExistence type="predicted"/>
<dbReference type="AlphaFoldDB" id="M3TLR6"/>
<protein>
    <submittedName>
        <fullName evidence="2">Uncharacterized protein</fullName>
    </submittedName>
</protein>
<dbReference type="Proteomes" id="UP000030781">
    <property type="component" value="Unassembled WGS sequence"/>
</dbReference>
<organism evidence="2 3">
    <name type="scientific">Entamoeba histolytica HM-1:IMSS-B</name>
    <dbReference type="NCBI Taxonomy" id="885319"/>
    <lineage>
        <taxon>Eukaryota</taxon>
        <taxon>Amoebozoa</taxon>
        <taxon>Evosea</taxon>
        <taxon>Archamoebae</taxon>
        <taxon>Mastigamoebida</taxon>
        <taxon>Entamoebidae</taxon>
        <taxon>Entamoeba</taxon>
    </lineage>
</organism>
<name>M3TLR6_ENTH1</name>
<sequence>MLDQPQVGHGVLDLGALEESQTAIDAIGDLLAQQRLFQHPGLGVGAVEDGHLAAPGALLELAFDGLDDVARLVVLVEAGIEGDGLAFTGIGPQLLAEAAEVVGDQAVGGLEDGVGGAVVLLQADDLGREVLVELLDVLDLGAAPAIDGLVVVAHHHEAGAILGEVLEPGVLDGVGVLEFVHQQVLEAPLVVFQQAGIVAPQIQGAQQQLGEVDHPGAGAGRLVGFVDAAHGAEEEIAGGLDVLRSQAFVLLAVDEPLRLACRPALLVEAQFADHPLDDALLVVAVEDLEILRQPRFLPVRAQQAVGQAVEGADPHALRTHAEQLLDAVAHLGGGLVGEGHREDGVRRGPFDLDQPGDAVHQHPGLA</sequence>
<accession>M3TLR6</accession>